<dbReference type="Pfam" id="PF13333">
    <property type="entry name" value="rve_2"/>
    <property type="match status" value="1"/>
</dbReference>
<dbReference type="Gene3D" id="3.30.420.10">
    <property type="entry name" value="Ribonuclease H-like superfamily/Ribonuclease H"/>
    <property type="match status" value="1"/>
</dbReference>
<organism evidence="2 3">
    <name type="scientific">Leptospira yanagawae</name>
    <dbReference type="NCBI Taxonomy" id="293069"/>
    <lineage>
        <taxon>Bacteria</taxon>
        <taxon>Pseudomonadati</taxon>
        <taxon>Spirochaetota</taxon>
        <taxon>Spirochaetia</taxon>
        <taxon>Leptospirales</taxon>
        <taxon>Leptospiraceae</taxon>
        <taxon>Leptospira</taxon>
    </lineage>
</organism>
<dbReference type="InterPro" id="IPR001584">
    <property type="entry name" value="Integrase_cat-core"/>
</dbReference>
<gene>
    <name evidence="2" type="ORF">EHQ46_08885</name>
</gene>
<dbReference type="SUPFAM" id="SSF53098">
    <property type="entry name" value="Ribonuclease H-like"/>
    <property type="match status" value="1"/>
</dbReference>
<dbReference type="Pfam" id="PF00665">
    <property type="entry name" value="rve"/>
    <property type="match status" value="1"/>
</dbReference>
<protein>
    <submittedName>
        <fullName evidence="2">IS3 family transposase</fullName>
    </submittedName>
</protein>
<evidence type="ECO:0000313" key="2">
    <source>
        <dbReference type="EMBL" id="TGL21505.1"/>
    </source>
</evidence>
<evidence type="ECO:0000259" key="1">
    <source>
        <dbReference type="PROSITE" id="PS50994"/>
    </source>
</evidence>
<dbReference type="PANTHER" id="PTHR46889:SF4">
    <property type="entry name" value="TRANSPOSASE INSO FOR INSERTION SEQUENCE ELEMENT IS911B-RELATED"/>
    <property type="match status" value="1"/>
</dbReference>
<feature type="domain" description="Integrase catalytic" evidence="1">
    <location>
        <begin position="156"/>
        <end position="319"/>
    </location>
</feature>
<dbReference type="EMBL" id="RQFU01000013">
    <property type="protein sequence ID" value="TGL21505.1"/>
    <property type="molecule type" value="Genomic_DNA"/>
</dbReference>
<dbReference type="InterPro" id="IPR036397">
    <property type="entry name" value="RNaseH_sf"/>
</dbReference>
<comment type="caution">
    <text evidence="2">The sequence shown here is derived from an EMBL/GenBank/DDBJ whole genome shotgun (WGS) entry which is preliminary data.</text>
</comment>
<proteinExistence type="predicted"/>
<dbReference type="Proteomes" id="UP000298200">
    <property type="component" value="Unassembled WGS sequence"/>
</dbReference>
<dbReference type="PANTHER" id="PTHR46889">
    <property type="entry name" value="TRANSPOSASE INSF FOR INSERTION SEQUENCE IS3B-RELATED"/>
    <property type="match status" value="1"/>
</dbReference>
<sequence>MERKRKNNQAIGRREFNFKKVHRHFHKRPASKIEKYHFIRENERNFAVVKMCKTIEVSKSGFYNWKNRKLSKRKAYNILLLTEIKRIHKVSEERYGSPKIYQELLSKGYLCSKKLVERLMRIGNIRSKIVKRYTVVTTNSNHSATISPNLLNRKFRVSKPGKVWCSDITYIEIDSRWFYLTMIIDLFNREIVGWDLSESLETKSLLDCFQKAILLHQPKPGCIFHSDRGIQFASKEFRNKITEHKMKQSMSRKGDCWDNAVAESFFKTLKYELTRHVKFKNIEQAKQCLFEYIEIFYNRKRIHSTLGFTSPVDFRKLYEQRAA</sequence>
<evidence type="ECO:0000313" key="3">
    <source>
        <dbReference type="Proteomes" id="UP000298200"/>
    </source>
</evidence>
<dbReference type="InterPro" id="IPR050900">
    <property type="entry name" value="Transposase_IS3/IS150/IS904"/>
</dbReference>
<dbReference type="InterPro" id="IPR012337">
    <property type="entry name" value="RNaseH-like_sf"/>
</dbReference>
<dbReference type="InterPro" id="IPR048020">
    <property type="entry name" value="Transpos_IS3"/>
</dbReference>
<accession>A0ABY2M1T0</accession>
<name>A0ABY2M1T0_9LEPT</name>
<keyword evidence="3" id="KW-1185">Reference proteome</keyword>
<dbReference type="PROSITE" id="PS50994">
    <property type="entry name" value="INTEGRASE"/>
    <property type="match status" value="1"/>
</dbReference>
<dbReference type="InterPro" id="IPR025948">
    <property type="entry name" value="HTH-like_dom"/>
</dbReference>
<reference evidence="3" key="1">
    <citation type="journal article" date="2019" name="PLoS Negl. Trop. Dis.">
        <title>Revisiting the worldwide diversity of Leptospira species in the environment.</title>
        <authorList>
            <person name="Vincent A.T."/>
            <person name="Schiettekatte O."/>
            <person name="Bourhy P."/>
            <person name="Veyrier F.J."/>
            <person name="Picardeau M."/>
        </authorList>
    </citation>
    <scope>NUCLEOTIDE SEQUENCE [LARGE SCALE GENOMIC DNA]</scope>
    <source>
        <strain evidence="3">201800272</strain>
    </source>
</reference>
<dbReference type="Pfam" id="PF13276">
    <property type="entry name" value="HTH_21"/>
    <property type="match status" value="1"/>
</dbReference>
<dbReference type="NCBIfam" id="NF033516">
    <property type="entry name" value="transpos_IS3"/>
    <property type="match status" value="1"/>
</dbReference>